<sequence>MDHYAVFGNPVGHSKSPIIHRLFAQQTGQKISYDPKLVPIGQFTEVANNFFEKALGCNITVPFKEDAFQFANELTPRAQLAGAVNTLKKLQDGTILGDNTDGIGLVRDLKNAKVLLKNQRILLLGAGGASRGVIEPLLNEQPQQLIITNRTHEKAQTLVELTKHLGPITTERYENLNDPVDLIINATSASLSSELPNISKHTIKPQQTICYDMMYSRELTVFCQWAKQHGAAKTIDGLGMLVEQAAESFYLWRGILPKTEAVLRFLRQHITIN</sequence>
<evidence type="ECO:0000259" key="11">
    <source>
        <dbReference type="Pfam" id="PF18317"/>
    </source>
</evidence>
<feature type="domain" description="SDH C-terminal" evidence="11">
    <location>
        <begin position="237"/>
        <end position="263"/>
    </location>
</feature>
<dbReference type="InterPro" id="IPR006151">
    <property type="entry name" value="Shikm_DH/Glu-tRNA_Rdtase"/>
</dbReference>
<dbReference type="EMBL" id="CP029822">
    <property type="protein sequence ID" value="AZS51439.1"/>
    <property type="molecule type" value="Genomic_DNA"/>
</dbReference>
<protein>
    <recommendedName>
        <fullName evidence="2 8">Shikimate dehydrogenase (NADP(+))</fullName>
        <shortName evidence="8">SDH</shortName>
        <ecNumber evidence="2 8">1.1.1.25</ecNumber>
    </recommendedName>
</protein>
<evidence type="ECO:0000256" key="7">
    <source>
        <dbReference type="ARBA" id="ARBA00049442"/>
    </source>
</evidence>
<dbReference type="InterPro" id="IPR013708">
    <property type="entry name" value="Shikimate_DH-bd_N"/>
</dbReference>
<dbReference type="InterPro" id="IPR022893">
    <property type="entry name" value="Shikimate_DH_fam"/>
</dbReference>
<dbReference type="KEGG" id="emo:DM558_11965"/>
<dbReference type="GO" id="GO:0009423">
    <property type="term" value="P:chorismate biosynthetic process"/>
    <property type="evidence" value="ECO:0007669"/>
    <property type="project" value="UniProtKB-UniRule"/>
</dbReference>
<feature type="active site" description="Proton acceptor" evidence="8">
    <location>
        <position position="64"/>
    </location>
</feature>
<evidence type="ECO:0000256" key="5">
    <source>
        <dbReference type="ARBA" id="ARBA00023002"/>
    </source>
</evidence>
<dbReference type="GO" id="GO:0019632">
    <property type="term" value="P:shikimate metabolic process"/>
    <property type="evidence" value="ECO:0007669"/>
    <property type="project" value="InterPro"/>
</dbReference>
<feature type="domain" description="Shikimate dehydrogenase substrate binding N-terminal" evidence="10">
    <location>
        <begin position="6"/>
        <end position="87"/>
    </location>
</feature>
<evidence type="ECO:0000256" key="2">
    <source>
        <dbReference type="ARBA" id="ARBA00012962"/>
    </source>
</evidence>
<dbReference type="InterPro" id="IPR046346">
    <property type="entry name" value="Aminoacid_DH-like_N_sf"/>
</dbReference>
<keyword evidence="5 8" id="KW-0560">Oxidoreductase</keyword>
<accession>A0A3S9XG81</accession>
<keyword evidence="4 8" id="KW-0521">NADP</keyword>
<dbReference type="InterPro" id="IPR041121">
    <property type="entry name" value="SDH_C"/>
</dbReference>
<comment type="catalytic activity">
    <reaction evidence="7 8">
        <text>shikimate + NADP(+) = 3-dehydroshikimate + NADPH + H(+)</text>
        <dbReference type="Rhea" id="RHEA:17737"/>
        <dbReference type="ChEBI" id="CHEBI:15378"/>
        <dbReference type="ChEBI" id="CHEBI:16630"/>
        <dbReference type="ChEBI" id="CHEBI:36208"/>
        <dbReference type="ChEBI" id="CHEBI:57783"/>
        <dbReference type="ChEBI" id="CHEBI:58349"/>
        <dbReference type="EC" id="1.1.1.25"/>
    </reaction>
</comment>
<reference evidence="13" key="1">
    <citation type="submission" date="2018-06" db="EMBL/GenBank/DDBJ databases">
        <title>Complete genome of Pseudomonas insecticola strain QZS01.</title>
        <authorList>
            <person name="Wang J."/>
            <person name="Su Q."/>
        </authorList>
    </citation>
    <scope>NUCLEOTIDE SEQUENCE [LARGE SCALE GENOMIC DNA]</scope>
    <source>
        <strain evidence="13">QZS01</strain>
    </source>
</reference>
<dbReference type="Pfam" id="PF08501">
    <property type="entry name" value="Shikimate_dh_N"/>
    <property type="match status" value="1"/>
</dbReference>
<evidence type="ECO:0000259" key="9">
    <source>
        <dbReference type="Pfam" id="PF01488"/>
    </source>
</evidence>
<evidence type="ECO:0000256" key="3">
    <source>
        <dbReference type="ARBA" id="ARBA00022605"/>
    </source>
</evidence>
<dbReference type="RefSeq" id="WP_127164193.1">
    <property type="nucleotide sequence ID" value="NZ_CP029822.1"/>
</dbReference>
<feature type="binding site" evidence="8">
    <location>
        <position position="85"/>
    </location>
    <ligand>
        <name>shikimate</name>
        <dbReference type="ChEBI" id="CHEBI:36208"/>
    </ligand>
</feature>
<dbReference type="GO" id="GO:0005829">
    <property type="term" value="C:cytosol"/>
    <property type="evidence" value="ECO:0007669"/>
    <property type="project" value="TreeGrafter"/>
</dbReference>
<dbReference type="GO" id="GO:0009073">
    <property type="term" value="P:aromatic amino acid family biosynthetic process"/>
    <property type="evidence" value="ECO:0007669"/>
    <property type="project" value="UniProtKB-KW"/>
</dbReference>
<dbReference type="NCBIfam" id="TIGR00507">
    <property type="entry name" value="aroE"/>
    <property type="match status" value="1"/>
</dbReference>
<dbReference type="SUPFAM" id="SSF51735">
    <property type="entry name" value="NAD(P)-binding Rossmann-fold domains"/>
    <property type="match status" value="1"/>
</dbReference>
<dbReference type="GO" id="GO:0050661">
    <property type="term" value="F:NADP binding"/>
    <property type="evidence" value="ECO:0007669"/>
    <property type="project" value="InterPro"/>
</dbReference>
<feature type="binding site" evidence="8">
    <location>
        <begin position="149"/>
        <end position="154"/>
    </location>
    <ligand>
        <name>NADP(+)</name>
        <dbReference type="ChEBI" id="CHEBI:58349"/>
    </ligand>
</feature>
<dbReference type="Gene3D" id="3.40.50.720">
    <property type="entry name" value="NAD(P)-binding Rossmann-like Domain"/>
    <property type="match status" value="1"/>
</dbReference>
<feature type="binding site" evidence="8">
    <location>
        <position position="237"/>
    </location>
    <ligand>
        <name>NADP(+)</name>
        <dbReference type="ChEBI" id="CHEBI:58349"/>
    </ligand>
</feature>
<evidence type="ECO:0000256" key="8">
    <source>
        <dbReference type="HAMAP-Rule" id="MF_00222"/>
    </source>
</evidence>
<dbReference type="CDD" id="cd01065">
    <property type="entry name" value="NAD_bind_Shikimate_DH"/>
    <property type="match status" value="1"/>
</dbReference>
<keyword evidence="13" id="KW-1185">Reference proteome</keyword>
<feature type="binding site" evidence="8">
    <location>
        <position position="60"/>
    </location>
    <ligand>
        <name>shikimate</name>
        <dbReference type="ChEBI" id="CHEBI:36208"/>
    </ligand>
</feature>
<dbReference type="NCBIfam" id="NF001310">
    <property type="entry name" value="PRK00258.1-2"/>
    <property type="match status" value="1"/>
</dbReference>
<feature type="binding site" evidence="8">
    <location>
        <position position="101"/>
    </location>
    <ligand>
        <name>shikimate</name>
        <dbReference type="ChEBI" id="CHEBI:36208"/>
    </ligand>
</feature>
<feature type="binding site" evidence="8">
    <location>
        <position position="213"/>
    </location>
    <ligand>
        <name>NADP(+)</name>
        <dbReference type="ChEBI" id="CHEBI:58349"/>
    </ligand>
</feature>
<dbReference type="FunFam" id="3.40.50.720:FF:000104">
    <property type="entry name" value="Shikimate dehydrogenase (NADP(+))"/>
    <property type="match status" value="1"/>
</dbReference>
<gene>
    <name evidence="8" type="primary">aroE</name>
    <name evidence="12" type="ORF">DM558_11965</name>
</gene>
<evidence type="ECO:0000313" key="12">
    <source>
        <dbReference type="EMBL" id="AZS51439.1"/>
    </source>
</evidence>
<dbReference type="Proteomes" id="UP000273143">
    <property type="component" value="Chromosome"/>
</dbReference>
<dbReference type="FunFam" id="3.40.50.10860:FF:000006">
    <property type="entry name" value="Shikimate dehydrogenase (NADP(+))"/>
    <property type="match status" value="1"/>
</dbReference>
<dbReference type="GO" id="GO:0008652">
    <property type="term" value="P:amino acid biosynthetic process"/>
    <property type="evidence" value="ECO:0007669"/>
    <property type="project" value="UniProtKB-KW"/>
</dbReference>
<dbReference type="UniPathway" id="UPA00053">
    <property type="reaction ID" value="UER00087"/>
</dbReference>
<evidence type="ECO:0000259" key="10">
    <source>
        <dbReference type="Pfam" id="PF08501"/>
    </source>
</evidence>
<dbReference type="Pfam" id="PF18317">
    <property type="entry name" value="SDH_C"/>
    <property type="match status" value="1"/>
</dbReference>
<evidence type="ECO:0000313" key="13">
    <source>
        <dbReference type="Proteomes" id="UP000273143"/>
    </source>
</evidence>
<dbReference type="InterPro" id="IPR011342">
    <property type="entry name" value="Shikimate_DH"/>
</dbReference>
<dbReference type="AlphaFoldDB" id="A0A3S9XG81"/>
<feature type="binding site" evidence="8">
    <location>
        <position position="244"/>
    </location>
    <ligand>
        <name>shikimate</name>
        <dbReference type="ChEBI" id="CHEBI:36208"/>
    </ligand>
</feature>
<feature type="domain" description="Quinate/shikimate 5-dehydrogenase/glutamyl-tRNA reductase" evidence="9">
    <location>
        <begin position="116"/>
        <end position="190"/>
    </location>
</feature>
<dbReference type="PANTHER" id="PTHR21089:SF1">
    <property type="entry name" value="BIFUNCTIONAL 3-DEHYDROQUINATE DEHYDRATASE_SHIKIMATE DEHYDROGENASE, CHLOROPLASTIC"/>
    <property type="match status" value="1"/>
</dbReference>
<keyword evidence="3 8" id="KW-0028">Amino-acid biosynthesis</keyword>
<dbReference type="EC" id="1.1.1.25" evidence="2 8"/>
<dbReference type="HAMAP" id="MF_00222">
    <property type="entry name" value="Shikimate_DH_AroE"/>
    <property type="match status" value="1"/>
</dbReference>
<feature type="binding site" evidence="8">
    <location>
        <begin position="14"/>
        <end position="16"/>
    </location>
    <ligand>
        <name>shikimate</name>
        <dbReference type="ChEBI" id="CHEBI:36208"/>
    </ligand>
</feature>
<comment type="subunit">
    <text evidence="8">Homodimer.</text>
</comment>
<dbReference type="SUPFAM" id="SSF53223">
    <property type="entry name" value="Aminoacid dehydrogenase-like, N-terminal domain"/>
    <property type="match status" value="1"/>
</dbReference>
<evidence type="ECO:0000256" key="4">
    <source>
        <dbReference type="ARBA" id="ARBA00022857"/>
    </source>
</evidence>
<comment type="similarity">
    <text evidence="8">Belongs to the shikimate dehydrogenase family.</text>
</comment>
<evidence type="ECO:0000256" key="1">
    <source>
        <dbReference type="ARBA" id="ARBA00004871"/>
    </source>
</evidence>
<dbReference type="Gene3D" id="3.40.50.10860">
    <property type="entry name" value="Leucine Dehydrogenase, chain A, domain 1"/>
    <property type="match status" value="1"/>
</dbReference>
<evidence type="ECO:0000256" key="6">
    <source>
        <dbReference type="ARBA" id="ARBA00023141"/>
    </source>
</evidence>
<feature type="binding site" evidence="8">
    <location>
        <begin position="125"/>
        <end position="129"/>
    </location>
    <ligand>
        <name>NADP(+)</name>
        <dbReference type="ChEBI" id="CHEBI:58349"/>
    </ligand>
</feature>
<organism evidence="12 13">
    <name type="scientific">Entomomonas moraniae</name>
    <dbReference type="NCBI Taxonomy" id="2213226"/>
    <lineage>
        <taxon>Bacteria</taxon>
        <taxon>Pseudomonadati</taxon>
        <taxon>Pseudomonadota</taxon>
        <taxon>Gammaproteobacteria</taxon>
        <taxon>Pseudomonadales</taxon>
        <taxon>Pseudomonadaceae</taxon>
        <taxon>Entomomonas</taxon>
    </lineage>
</organism>
<comment type="pathway">
    <text evidence="1 8">Metabolic intermediate biosynthesis; chorismate biosynthesis; chorismate from D-erythrose 4-phosphate and phosphoenolpyruvate: step 4/7.</text>
</comment>
<keyword evidence="6 8" id="KW-0057">Aromatic amino acid biosynthesis</keyword>
<comment type="caution">
    <text evidence="8">Lacks conserved residue(s) required for the propagation of feature annotation.</text>
</comment>
<feature type="binding site" evidence="8">
    <location>
        <position position="215"/>
    </location>
    <ligand>
        <name>shikimate</name>
        <dbReference type="ChEBI" id="CHEBI:36208"/>
    </ligand>
</feature>
<dbReference type="PANTHER" id="PTHR21089">
    <property type="entry name" value="SHIKIMATE DEHYDROGENASE"/>
    <property type="match status" value="1"/>
</dbReference>
<dbReference type="InterPro" id="IPR036291">
    <property type="entry name" value="NAD(P)-bd_dom_sf"/>
</dbReference>
<proteinExistence type="inferred from homology"/>
<comment type="function">
    <text evidence="8">Involved in the biosynthesis of the chorismate, which leads to the biosynthesis of aromatic amino acids. Catalyzes the reversible NADPH linked reduction of 3-dehydroshikimate (DHSA) to yield shikimate (SA).</text>
</comment>
<dbReference type="Pfam" id="PF01488">
    <property type="entry name" value="Shikimate_DH"/>
    <property type="match status" value="1"/>
</dbReference>
<dbReference type="GO" id="GO:0004764">
    <property type="term" value="F:shikimate 3-dehydrogenase (NADP+) activity"/>
    <property type="evidence" value="ECO:0007669"/>
    <property type="project" value="UniProtKB-UniRule"/>
</dbReference>
<name>A0A3S9XG81_9GAMM</name>